<organism evidence="2">
    <name type="scientific">uncultured Solirubrobacteraceae bacterium</name>
    <dbReference type="NCBI Taxonomy" id="1162706"/>
    <lineage>
        <taxon>Bacteria</taxon>
        <taxon>Bacillati</taxon>
        <taxon>Actinomycetota</taxon>
        <taxon>Thermoleophilia</taxon>
        <taxon>Solirubrobacterales</taxon>
        <taxon>Solirubrobacteraceae</taxon>
        <taxon>environmental samples</taxon>
    </lineage>
</organism>
<feature type="non-terminal residue" evidence="2">
    <location>
        <position position="1"/>
    </location>
</feature>
<feature type="compositionally biased region" description="Basic residues" evidence="1">
    <location>
        <begin position="66"/>
        <end position="84"/>
    </location>
</feature>
<feature type="compositionally biased region" description="Basic residues" evidence="1">
    <location>
        <begin position="173"/>
        <end position="195"/>
    </location>
</feature>
<evidence type="ECO:0000313" key="2">
    <source>
        <dbReference type="EMBL" id="CAA9473768.1"/>
    </source>
</evidence>
<evidence type="ECO:0000256" key="1">
    <source>
        <dbReference type="SAM" id="MobiDB-lite"/>
    </source>
</evidence>
<gene>
    <name evidence="2" type="ORF">AVDCRST_MAG69-275</name>
</gene>
<accession>A0A6J4RH74</accession>
<feature type="region of interest" description="Disordered" evidence="1">
    <location>
        <begin position="1"/>
        <end position="84"/>
    </location>
</feature>
<dbReference type="AlphaFoldDB" id="A0A6J4RH74"/>
<feature type="non-terminal residue" evidence="2">
    <location>
        <position position="195"/>
    </location>
</feature>
<feature type="region of interest" description="Disordered" evidence="1">
    <location>
        <begin position="139"/>
        <end position="195"/>
    </location>
</feature>
<feature type="compositionally biased region" description="Basic residues" evidence="1">
    <location>
        <begin position="9"/>
        <end position="34"/>
    </location>
</feature>
<name>A0A6J4RH74_9ACTN</name>
<reference evidence="2" key="1">
    <citation type="submission" date="2020-02" db="EMBL/GenBank/DDBJ databases">
        <authorList>
            <person name="Meier V. D."/>
        </authorList>
    </citation>
    <scope>NUCLEOTIDE SEQUENCE</scope>
    <source>
        <strain evidence="2">AVDCRST_MAG69</strain>
    </source>
</reference>
<protein>
    <submittedName>
        <fullName evidence="2">Uncharacterized protein</fullName>
    </submittedName>
</protein>
<sequence>SPVVPAGRRISRCRHRVEPRARHRAGLVRPHARLARPASDAAPGSDPGGDHPLTGADDRRADRRAHAGRGAHRRPHRPARAAHRRHRLLRGGGALGHLHGPHLPHAAGRAADAAGCLPRRLHVDRVHARSAAPRLAVRGGLLEPGHPRPRVRAPGDRVGHRARSRTHDSGPARPRRHDRRTRCSRPRRTAGHGPL</sequence>
<proteinExistence type="predicted"/>
<feature type="compositionally biased region" description="Basic and acidic residues" evidence="1">
    <location>
        <begin position="56"/>
        <end position="65"/>
    </location>
</feature>
<dbReference type="EMBL" id="CADCVP010000037">
    <property type="protein sequence ID" value="CAA9473768.1"/>
    <property type="molecule type" value="Genomic_DNA"/>
</dbReference>
<feature type="compositionally biased region" description="Basic and acidic residues" evidence="1">
    <location>
        <begin position="153"/>
        <end position="170"/>
    </location>
</feature>